<dbReference type="AlphaFoldDB" id="A0AAW1ZP52"/>
<evidence type="ECO:0000259" key="3">
    <source>
        <dbReference type="PROSITE" id="PS50158"/>
    </source>
</evidence>
<dbReference type="Pfam" id="PF14893">
    <property type="entry name" value="PNMA"/>
    <property type="match status" value="1"/>
</dbReference>
<feature type="compositionally biased region" description="Polar residues" evidence="2">
    <location>
        <begin position="558"/>
        <end position="569"/>
    </location>
</feature>
<organism evidence="4 5">
    <name type="scientific">Culter alburnus</name>
    <name type="common">Topmouth culter</name>
    <dbReference type="NCBI Taxonomy" id="194366"/>
    <lineage>
        <taxon>Eukaryota</taxon>
        <taxon>Metazoa</taxon>
        <taxon>Chordata</taxon>
        <taxon>Craniata</taxon>
        <taxon>Vertebrata</taxon>
        <taxon>Euteleostomi</taxon>
        <taxon>Actinopterygii</taxon>
        <taxon>Neopterygii</taxon>
        <taxon>Teleostei</taxon>
        <taxon>Ostariophysi</taxon>
        <taxon>Cypriniformes</taxon>
        <taxon>Xenocyprididae</taxon>
        <taxon>Xenocypridinae</taxon>
        <taxon>Culter</taxon>
    </lineage>
</organism>
<feature type="compositionally biased region" description="Polar residues" evidence="2">
    <location>
        <begin position="635"/>
        <end position="647"/>
    </location>
</feature>
<feature type="domain" description="CCHC-type" evidence="3">
    <location>
        <begin position="594"/>
        <end position="609"/>
    </location>
</feature>
<feature type="region of interest" description="Disordered" evidence="2">
    <location>
        <begin position="124"/>
        <end position="177"/>
    </location>
</feature>
<dbReference type="PANTHER" id="PTHR23095:SF53">
    <property type="entry name" value="ZINC FINGER CCHC DOMAIN-CONTAINING PROTEIN 12-LIKE"/>
    <property type="match status" value="1"/>
</dbReference>
<dbReference type="InterPro" id="IPR001878">
    <property type="entry name" value="Znf_CCHC"/>
</dbReference>
<evidence type="ECO:0000313" key="5">
    <source>
        <dbReference type="Proteomes" id="UP001479290"/>
    </source>
</evidence>
<dbReference type="InterPro" id="IPR026523">
    <property type="entry name" value="PNMA"/>
</dbReference>
<sequence length="647" mass="71389">MDIVERENVNVSNAVIVGGITLSESDQNLEAWLVRYGSISRNLLIDDPTSEFHRQAIIEFAHSSAMKNLNSLLPLSIVSTSDADVIFTVRALSSVYSPVPLLMLLANLLEEVLQEELVKMRSVGPPTEHLPSCNVADSQTRGLSTASSVNDRGSPATSQRMGESRDGTFSPNVSPLLGVGSQKTQNLSKENEMNTVPNTGGINNPSATGIPHPVLTMDMIDPPGVQRVVVEHVVRTSDMTAQHTSLRLRSFSGKIPRPPNEPDFETWRASVQFLLDDPSVSDLSRTRRILDSLLPPAADVIKHISPQSSPSVYLELLESVYASVEDGEELLAKFMTMLQNQGKKPSSYLHRLQVMLSAAVRRGGIAERERDRSLLNQFCRGCWDNGLIVSLQLERRKNNPPSFAELVVSVRAEEDRQASKEDRMRSHFGITKQSLATSKSRAAAHQLSAHSQEVVSGAAPETDSMRKQISEIHARLASMQSLTHQKCQPACSKVVDVTSLKKELTELRAQVQAAVSQKVQNRSSEAEEIAELTRQLAELKAQLTVSDSQKRQPERTSGFRSPSAMSQPKQTRREESKPVSMDGLTSARPRPGYCFRCGEDGHIAVNCENDPNSAKVESKRRQLREKQAHWDLNNKVASSRLNSNQSL</sequence>
<feature type="compositionally biased region" description="Polar residues" evidence="2">
    <location>
        <begin position="135"/>
        <end position="173"/>
    </location>
</feature>
<dbReference type="SMART" id="SM00343">
    <property type="entry name" value="ZnF_C2HC"/>
    <property type="match status" value="1"/>
</dbReference>
<protein>
    <recommendedName>
        <fullName evidence="3">CCHC-type domain-containing protein</fullName>
    </recommendedName>
</protein>
<feature type="compositionally biased region" description="Basic and acidic residues" evidence="2">
    <location>
        <begin position="616"/>
        <end position="629"/>
    </location>
</feature>
<dbReference type="EMBL" id="JAWDJR010000015">
    <property type="protein sequence ID" value="KAK9962772.1"/>
    <property type="molecule type" value="Genomic_DNA"/>
</dbReference>
<dbReference type="Proteomes" id="UP001479290">
    <property type="component" value="Unassembled WGS sequence"/>
</dbReference>
<keyword evidence="1" id="KW-0479">Metal-binding</keyword>
<gene>
    <name evidence="4" type="ORF">ABG768_008124</name>
</gene>
<keyword evidence="5" id="KW-1185">Reference proteome</keyword>
<dbReference type="InterPro" id="IPR048270">
    <property type="entry name" value="PNMA_C"/>
</dbReference>
<evidence type="ECO:0000313" key="4">
    <source>
        <dbReference type="EMBL" id="KAK9962772.1"/>
    </source>
</evidence>
<proteinExistence type="predicted"/>
<dbReference type="InterPro" id="IPR036875">
    <property type="entry name" value="Znf_CCHC_sf"/>
</dbReference>
<dbReference type="GO" id="GO:0003676">
    <property type="term" value="F:nucleic acid binding"/>
    <property type="evidence" value="ECO:0007669"/>
    <property type="project" value="InterPro"/>
</dbReference>
<feature type="region of interest" description="Disordered" evidence="2">
    <location>
        <begin position="543"/>
        <end position="590"/>
    </location>
</feature>
<keyword evidence="1" id="KW-0862">Zinc</keyword>
<keyword evidence="1" id="KW-0863">Zinc-finger</keyword>
<dbReference type="GO" id="GO:0008270">
    <property type="term" value="F:zinc ion binding"/>
    <property type="evidence" value="ECO:0007669"/>
    <property type="project" value="UniProtKB-KW"/>
</dbReference>
<dbReference type="PROSITE" id="PS50158">
    <property type="entry name" value="ZF_CCHC"/>
    <property type="match status" value="1"/>
</dbReference>
<accession>A0AAW1ZP52</accession>
<name>A0AAW1ZP52_CULAL</name>
<dbReference type="PANTHER" id="PTHR23095">
    <property type="entry name" value="PARANEOPLASTIC ANTIGEN"/>
    <property type="match status" value="1"/>
</dbReference>
<dbReference type="SUPFAM" id="SSF57756">
    <property type="entry name" value="Retrovirus zinc finger-like domains"/>
    <property type="match status" value="1"/>
</dbReference>
<evidence type="ECO:0000256" key="1">
    <source>
        <dbReference type="PROSITE-ProRule" id="PRU00047"/>
    </source>
</evidence>
<comment type="caution">
    <text evidence="4">The sequence shown here is derived from an EMBL/GenBank/DDBJ whole genome shotgun (WGS) entry which is preliminary data.</text>
</comment>
<evidence type="ECO:0000256" key="2">
    <source>
        <dbReference type="SAM" id="MobiDB-lite"/>
    </source>
</evidence>
<reference evidence="4 5" key="1">
    <citation type="submission" date="2024-05" db="EMBL/GenBank/DDBJ databases">
        <title>A high-quality chromosomal-level genome assembly of Topmouth culter (Culter alburnus).</title>
        <authorList>
            <person name="Zhao H."/>
        </authorList>
    </citation>
    <scope>NUCLEOTIDE SEQUENCE [LARGE SCALE GENOMIC DNA]</scope>
    <source>
        <strain evidence="4">CATC2023</strain>
        <tissue evidence="4">Muscle</tissue>
    </source>
</reference>
<feature type="region of interest" description="Disordered" evidence="2">
    <location>
        <begin position="609"/>
        <end position="647"/>
    </location>
</feature>